<proteinExistence type="predicted"/>
<dbReference type="AlphaFoldDB" id="A0A6J7LXR9"/>
<accession>A0A6J7LXR9</accession>
<dbReference type="EMBL" id="CAFBNE010000222">
    <property type="protein sequence ID" value="CAB4972818.1"/>
    <property type="molecule type" value="Genomic_DNA"/>
</dbReference>
<evidence type="ECO:0000313" key="1">
    <source>
        <dbReference type="EMBL" id="CAB4972818.1"/>
    </source>
</evidence>
<protein>
    <submittedName>
        <fullName evidence="1">Unannotated protein</fullName>
    </submittedName>
</protein>
<reference evidence="1" key="1">
    <citation type="submission" date="2020-05" db="EMBL/GenBank/DDBJ databases">
        <authorList>
            <person name="Chiriac C."/>
            <person name="Salcher M."/>
            <person name="Ghai R."/>
            <person name="Kavagutti S V."/>
        </authorList>
    </citation>
    <scope>NUCLEOTIDE SEQUENCE</scope>
</reference>
<organism evidence="1">
    <name type="scientific">freshwater metagenome</name>
    <dbReference type="NCBI Taxonomy" id="449393"/>
    <lineage>
        <taxon>unclassified sequences</taxon>
        <taxon>metagenomes</taxon>
        <taxon>ecological metagenomes</taxon>
    </lineage>
</organism>
<sequence>MHRKYLECKLCSRRTSLIDDVARGFDGGIESLDAEVSRIVVVEALRCKGPHSIEGTHSGKFVRERYSPNGGGPILLTHRIIAVQQVVPALHLCDDHTVLLKSTPRFVHFGRVIDIDVRCVTCPEPLGYVLSR</sequence>
<gene>
    <name evidence="1" type="ORF">UFOPK3772_03519</name>
</gene>
<name>A0A6J7LXR9_9ZZZZ</name>